<gene>
    <name evidence="1" type="ORF">RZO55_25300</name>
</gene>
<evidence type="ECO:0000313" key="1">
    <source>
        <dbReference type="EMBL" id="MDW2800890.1"/>
    </source>
</evidence>
<accession>A0ABU4GTB7</accession>
<evidence type="ECO:0000313" key="2">
    <source>
        <dbReference type="Proteomes" id="UP001276854"/>
    </source>
</evidence>
<sequence length="73" mass="6542">MGAINSYSAVAAQGGGWTCAVLCALGCGIAGGGCAGLCLADGPAPFADAAAYGAISTAAGGGAAASTGIAYNI</sequence>
<dbReference type="Proteomes" id="UP001276854">
    <property type="component" value="Unassembled WGS sequence"/>
</dbReference>
<reference evidence="1 2" key="1">
    <citation type="submission" date="2023-10" db="EMBL/GenBank/DDBJ databases">
        <title>A novel Glycoside Hydrolase 43-Like Enzyme from Clostrdium boliviensis is an Endo-xylanase, and a Candidate for Xylooligosaccharides Production from Different Xylan Substrates.</title>
        <authorList>
            <person name="Alvarez M.T."/>
            <person name="Rocabado-Villegas L.R."/>
            <person name="Salas-Veizaga D.M."/>
            <person name="Linares-Pasten J.A."/>
            <person name="Gudmundsdottir E.E."/>
            <person name="Hreggvidsson G.O."/>
            <person name="Adlercreutz P."/>
            <person name="Nordberg Karlsson E."/>
        </authorList>
    </citation>
    <scope>NUCLEOTIDE SEQUENCE [LARGE SCALE GENOMIC DNA]</scope>
    <source>
        <strain evidence="1 2">E-1</strain>
    </source>
</reference>
<dbReference type="EMBL" id="JAWONS010000329">
    <property type="protein sequence ID" value="MDW2800890.1"/>
    <property type="molecule type" value="Genomic_DNA"/>
</dbReference>
<organism evidence="1 2">
    <name type="scientific">Clostridium boliviensis</name>
    <dbReference type="NCBI Taxonomy" id="318465"/>
    <lineage>
        <taxon>Bacteria</taxon>
        <taxon>Bacillati</taxon>
        <taxon>Bacillota</taxon>
        <taxon>Clostridia</taxon>
        <taxon>Eubacteriales</taxon>
        <taxon>Clostridiaceae</taxon>
        <taxon>Clostridium</taxon>
    </lineage>
</organism>
<dbReference type="RefSeq" id="WP_318067052.1">
    <property type="nucleotide sequence ID" value="NZ_JAWONS010000329.1"/>
</dbReference>
<name>A0ABU4GTB7_9CLOT</name>
<proteinExistence type="predicted"/>
<keyword evidence="2" id="KW-1185">Reference proteome</keyword>
<protein>
    <submittedName>
        <fullName evidence="1">Secretion system protein E</fullName>
    </submittedName>
</protein>
<comment type="caution">
    <text evidence="1">The sequence shown here is derived from an EMBL/GenBank/DDBJ whole genome shotgun (WGS) entry which is preliminary data.</text>
</comment>